<dbReference type="Pfam" id="PF08022">
    <property type="entry name" value="FAD_binding_8"/>
    <property type="match status" value="1"/>
</dbReference>
<dbReference type="Gene3D" id="2.40.30.10">
    <property type="entry name" value="Translation factors"/>
    <property type="match status" value="1"/>
</dbReference>
<dbReference type="InterPro" id="IPR017938">
    <property type="entry name" value="Riboflavin_synthase-like_b-brl"/>
</dbReference>
<dbReference type="PROSITE" id="PS51384">
    <property type="entry name" value="FAD_FR"/>
    <property type="match status" value="1"/>
</dbReference>
<proteinExistence type="predicted"/>
<protein>
    <recommendedName>
        <fullName evidence="3">FAD-binding FR-type domain-containing protein</fullName>
    </recommendedName>
</protein>
<keyword evidence="1" id="KW-0560">Oxidoreductase</keyword>
<reference evidence="4" key="1">
    <citation type="submission" date="2013-12" db="EMBL/GenBank/DDBJ databases">
        <title>The Genome Sequence of Aphanomyces astaci APO3.</title>
        <authorList>
            <consortium name="The Broad Institute Genomics Platform"/>
            <person name="Russ C."/>
            <person name="Tyler B."/>
            <person name="van West P."/>
            <person name="Dieguez-Uribeondo J."/>
            <person name="Young S.K."/>
            <person name="Zeng Q."/>
            <person name="Gargeya S."/>
            <person name="Fitzgerald M."/>
            <person name="Abouelleil A."/>
            <person name="Alvarado L."/>
            <person name="Chapman S.B."/>
            <person name="Gainer-Dewar J."/>
            <person name="Goldberg J."/>
            <person name="Griggs A."/>
            <person name="Gujja S."/>
            <person name="Hansen M."/>
            <person name="Howarth C."/>
            <person name="Imamovic A."/>
            <person name="Ireland A."/>
            <person name="Larimer J."/>
            <person name="McCowan C."/>
            <person name="Murphy C."/>
            <person name="Pearson M."/>
            <person name="Poon T.W."/>
            <person name="Priest M."/>
            <person name="Roberts A."/>
            <person name="Saif S."/>
            <person name="Shea T."/>
            <person name="Sykes S."/>
            <person name="Wortman J."/>
            <person name="Nusbaum C."/>
            <person name="Birren B."/>
        </authorList>
    </citation>
    <scope>NUCLEOTIDE SEQUENCE [LARGE SCALE GENOMIC DNA]</scope>
    <source>
        <strain evidence="4">APO3</strain>
    </source>
</reference>
<dbReference type="AlphaFoldDB" id="W4GG26"/>
<dbReference type="EMBL" id="KI913131">
    <property type="protein sequence ID" value="ETV78221.1"/>
    <property type="molecule type" value="Genomic_DNA"/>
</dbReference>
<keyword evidence="2" id="KW-0812">Transmembrane</keyword>
<keyword evidence="2" id="KW-0472">Membrane</keyword>
<accession>W4GG26</accession>
<dbReference type="PANTHER" id="PTHR11972">
    <property type="entry name" value="NADPH OXIDASE"/>
    <property type="match status" value="1"/>
</dbReference>
<feature type="transmembrane region" description="Helical" evidence="2">
    <location>
        <begin position="189"/>
        <end position="213"/>
    </location>
</feature>
<dbReference type="VEuPathDB" id="FungiDB:H257_08400"/>
<dbReference type="CDD" id="cd06186">
    <property type="entry name" value="NOX_Duox_like_FAD_NADP"/>
    <property type="match status" value="1"/>
</dbReference>
<dbReference type="InterPro" id="IPR017927">
    <property type="entry name" value="FAD-bd_FR_type"/>
</dbReference>
<dbReference type="InterPro" id="IPR039261">
    <property type="entry name" value="FNR_nucleotide-bd"/>
</dbReference>
<evidence type="ECO:0000256" key="2">
    <source>
        <dbReference type="SAM" id="Phobius"/>
    </source>
</evidence>
<dbReference type="STRING" id="112090.W4GG26"/>
<dbReference type="InterPro" id="IPR013121">
    <property type="entry name" value="Fe_red_NAD-bd_6"/>
</dbReference>
<feature type="domain" description="FAD-binding FR-type" evidence="3">
    <location>
        <begin position="381"/>
        <end position="481"/>
    </location>
</feature>
<dbReference type="PANTHER" id="PTHR11972:SF153">
    <property type="entry name" value="SUPEROXIDE-GENERATING NADPH OXIDASE HEAVY CHAIN SUBUNIT A"/>
    <property type="match status" value="1"/>
</dbReference>
<dbReference type="Gene3D" id="3.40.50.80">
    <property type="entry name" value="Nucleotide-binding domain of ferredoxin-NADP reductase (FNR) module"/>
    <property type="match status" value="1"/>
</dbReference>
<organism evidence="4">
    <name type="scientific">Aphanomyces astaci</name>
    <name type="common">Crayfish plague agent</name>
    <dbReference type="NCBI Taxonomy" id="112090"/>
    <lineage>
        <taxon>Eukaryota</taxon>
        <taxon>Sar</taxon>
        <taxon>Stramenopiles</taxon>
        <taxon>Oomycota</taxon>
        <taxon>Saprolegniomycetes</taxon>
        <taxon>Saprolegniales</taxon>
        <taxon>Verrucalvaceae</taxon>
        <taxon>Aphanomyces</taxon>
    </lineage>
</organism>
<dbReference type="RefSeq" id="XP_009832558.1">
    <property type="nucleotide sequence ID" value="XM_009834256.1"/>
</dbReference>
<dbReference type="SUPFAM" id="SSF52343">
    <property type="entry name" value="Ferredoxin reductase-like, C-terminal NADP-linked domain"/>
    <property type="match status" value="1"/>
</dbReference>
<feature type="transmembrane region" description="Helical" evidence="2">
    <location>
        <begin position="299"/>
        <end position="322"/>
    </location>
</feature>
<gene>
    <name evidence="4" type="ORF">H257_08400</name>
</gene>
<feature type="transmembrane region" description="Helical" evidence="2">
    <location>
        <begin position="248"/>
        <end position="267"/>
    </location>
</feature>
<name>W4GG26_APHAT</name>
<dbReference type="InterPro" id="IPR013112">
    <property type="entry name" value="FAD-bd_8"/>
</dbReference>
<evidence type="ECO:0000313" key="4">
    <source>
        <dbReference type="EMBL" id="ETV78221.1"/>
    </source>
</evidence>
<dbReference type="InterPro" id="IPR050369">
    <property type="entry name" value="RBOH/FRE"/>
</dbReference>
<feature type="transmembrane region" description="Helical" evidence="2">
    <location>
        <begin position="158"/>
        <end position="177"/>
    </location>
</feature>
<evidence type="ECO:0000256" key="1">
    <source>
        <dbReference type="ARBA" id="ARBA00023002"/>
    </source>
</evidence>
<keyword evidence="2" id="KW-1133">Transmembrane helix</keyword>
<dbReference type="GeneID" id="20810396"/>
<dbReference type="Pfam" id="PF08030">
    <property type="entry name" value="NAD_binding_6"/>
    <property type="match status" value="1"/>
</dbReference>
<dbReference type="OrthoDB" id="61830at2759"/>
<sequence>MTMLLRDSNCPATPIMHDSNNTFVSAVPTVVQGAPRRIIRLPSGYQLPRPPRLGHRVRAAAAAYNIHLHHDIPQAIASRPVFPHTHASAVPSTLQHKPAHDSTAVHTPKALPQGTTHYIQMPQDSQPQSQRKPSTMIALRLRMLAQVLHHTWRHSPLFVLWWVVYAALSVGAFMWKFMSYRHNAGMFNLAGYAICFARGSAEVVLFNGFLLLWPVMTRVQYWLWTLWPGLARCLHMEHRVTCHIVYGCMYYLGGYVHVIAHLVNVLIRVPMACETTWSDSMLANVTDFAHGPKPDAVRVLFQTATGLTGVAMLVCSLVAPYCKFQYRQSKAVYWNKWGHICDGVMFGITFAHGMQHWLEQAQAFPIMGPPLAIYLVVEVAPRYFCTRRNAVTHFTKTQDTVTLHIPTTQRFANALPGTFLRLQVPVVSPFEWHPFSITSHNDTEVTVQIQVSGDWTSRLHDIVYPHLMVRIDGPIPAPAVEVSQYKVAVLIGAGIGITPYMSTLHQRATSAVATHDCTPQHQQQLYVHWQTNRQALFGTHGDLLERVAWLDGVDVQLHLTGDCTKATPDDLNVLKTAQTLIHDQEAVDIISGLRLPKTTDLGRPDFHAILQQVAAKHPNDTIGVFFCGPPALQTLVRQVLWQVERESQQEGHPVVMPFHPEVF</sequence>
<dbReference type="GO" id="GO:0016491">
    <property type="term" value="F:oxidoreductase activity"/>
    <property type="evidence" value="ECO:0007669"/>
    <property type="project" value="UniProtKB-KW"/>
</dbReference>
<dbReference type="SUPFAM" id="SSF63380">
    <property type="entry name" value="Riboflavin synthase domain-like"/>
    <property type="match status" value="1"/>
</dbReference>
<evidence type="ECO:0000259" key="3">
    <source>
        <dbReference type="PROSITE" id="PS51384"/>
    </source>
</evidence>
<dbReference type="GO" id="GO:0005886">
    <property type="term" value="C:plasma membrane"/>
    <property type="evidence" value="ECO:0007669"/>
    <property type="project" value="TreeGrafter"/>
</dbReference>